<dbReference type="EMBL" id="CP028843">
    <property type="protein sequence ID" value="AWB24696.1"/>
    <property type="molecule type" value="Genomic_DNA"/>
</dbReference>
<reference evidence="1 2" key="1">
    <citation type="submission" date="2018-04" db="EMBL/GenBank/DDBJ databases">
        <title>Methylobacterium sp. PR1016A genome.</title>
        <authorList>
            <person name="Park W."/>
        </authorList>
    </citation>
    <scope>NUCLEOTIDE SEQUENCE [LARGE SCALE GENOMIC DNA]</scope>
    <source>
        <strain evidence="1 2">PR1016A</strain>
    </source>
</reference>
<dbReference type="Pfam" id="PF17375">
    <property type="entry name" value="DUF5397"/>
    <property type="match status" value="1"/>
</dbReference>
<dbReference type="AlphaFoldDB" id="A0A2R4WT20"/>
<sequence>MGTCLIGTCPIGTCLIGIWRRFGVTGPVYEIVRVGQTLDDDDGLMRVRLVETGEEVDDRFTDILDDPREQ</sequence>
<evidence type="ECO:0000313" key="1">
    <source>
        <dbReference type="EMBL" id="AWB24696.1"/>
    </source>
</evidence>
<gene>
    <name evidence="1" type="ORF">DA075_05260</name>
</gene>
<name>A0A2R4WT20_9HYPH</name>
<dbReference type="Proteomes" id="UP000244755">
    <property type="component" value="Chromosome 1"/>
</dbReference>
<keyword evidence="2" id="KW-1185">Reference proteome</keyword>
<organism evidence="1 2">
    <name type="scientific">Methylobacterium currus</name>
    <dbReference type="NCBI Taxonomy" id="2051553"/>
    <lineage>
        <taxon>Bacteria</taxon>
        <taxon>Pseudomonadati</taxon>
        <taxon>Pseudomonadota</taxon>
        <taxon>Alphaproteobacteria</taxon>
        <taxon>Hyphomicrobiales</taxon>
        <taxon>Methylobacteriaceae</taxon>
        <taxon>Methylobacterium</taxon>
    </lineage>
</organism>
<evidence type="ECO:0000313" key="2">
    <source>
        <dbReference type="Proteomes" id="UP000244755"/>
    </source>
</evidence>
<dbReference type="OrthoDB" id="1551064at2"/>
<proteinExistence type="predicted"/>
<dbReference type="InterPro" id="IPR035335">
    <property type="entry name" value="DUF5397"/>
</dbReference>
<protein>
    <submittedName>
        <fullName evidence="1">Uncharacterized protein</fullName>
    </submittedName>
</protein>
<dbReference type="KEGG" id="mee:DA075_05260"/>
<accession>A0A2R4WT20</accession>